<sequence>MQTIQPHHPSRGAIAERPEGTESSPEEAVHPVRYDSALGSSAEMTHHHSRRQTRKHENGVFCDERTETPRKPERRHHLGQVQGC</sequence>
<dbReference type="EMBL" id="JAENGZ010000108">
    <property type="protein sequence ID" value="KAG6968943.1"/>
    <property type="molecule type" value="Genomic_DNA"/>
</dbReference>
<proteinExistence type="predicted"/>
<feature type="compositionally biased region" description="Basic and acidic residues" evidence="1">
    <location>
        <begin position="55"/>
        <end position="71"/>
    </location>
</feature>
<organism evidence="2 3">
    <name type="scientific">Phytophthora cactorum</name>
    <dbReference type="NCBI Taxonomy" id="29920"/>
    <lineage>
        <taxon>Eukaryota</taxon>
        <taxon>Sar</taxon>
        <taxon>Stramenopiles</taxon>
        <taxon>Oomycota</taxon>
        <taxon>Peronosporomycetes</taxon>
        <taxon>Peronosporales</taxon>
        <taxon>Peronosporaceae</taxon>
        <taxon>Phytophthora</taxon>
    </lineage>
</organism>
<feature type="region of interest" description="Disordered" evidence="1">
    <location>
        <begin position="1"/>
        <end position="84"/>
    </location>
</feature>
<name>A0A8T1UW24_9STRA</name>
<gene>
    <name evidence="2" type="ORF">JG687_00003499</name>
</gene>
<dbReference type="AlphaFoldDB" id="A0A8T1UW24"/>
<reference evidence="2" key="1">
    <citation type="submission" date="2021-01" db="EMBL/GenBank/DDBJ databases">
        <title>Phytophthora aleatoria, a newly-described species from Pinus radiata is distinct from Phytophthora cactorum isolates based on comparative genomics.</title>
        <authorList>
            <person name="Mcdougal R."/>
            <person name="Panda P."/>
            <person name="Williams N."/>
            <person name="Studholme D.J."/>
        </authorList>
    </citation>
    <scope>NUCLEOTIDE SEQUENCE</scope>
    <source>
        <strain evidence="2">NZFS 3830</strain>
    </source>
</reference>
<protein>
    <submittedName>
        <fullName evidence="2">Uncharacterized protein</fullName>
    </submittedName>
</protein>
<comment type="caution">
    <text evidence="2">The sequence shown here is derived from an EMBL/GenBank/DDBJ whole genome shotgun (WGS) entry which is preliminary data.</text>
</comment>
<accession>A0A8T1UW24</accession>
<dbReference type="Proteomes" id="UP000688947">
    <property type="component" value="Unassembled WGS sequence"/>
</dbReference>
<evidence type="ECO:0000313" key="3">
    <source>
        <dbReference type="Proteomes" id="UP000688947"/>
    </source>
</evidence>
<evidence type="ECO:0000313" key="2">
    <source>
        <dbReference type="EMBL" id="KAG6968943.1"/>
    </source>
</evidence>
<evidence type="ECO:0000256" key="1">
    <source>
        <dbReference type="SAM" id="MobiDB-lite"/>
    </source>
</evidence>